<dbReference type="OrthoDB" id="9814432at2"/>
<dbReference type="AlphaFoldDB" id="A0A3E0DN47"/>
<dbReference type="EMBL" id="QUNG01000004">
    <property type="protein sequence ID" value="REG84286.1"/>
    <property type="molecule type" value="Genomic_DNA"/>
</dbReference>
<dbReference type="RefSeq" id="WP_115897187.1">
    <property type="nucleotide sequence ID" value="NZ_QUNG01000004.1"/>
</dbReference>
<name>A0A3E0DN47_9GAMM</name>
<accession>A0A3E0DN47</accession>
<evidence type="ECO:0000313" key="2">
    <source>
        <dbReference type="Proteomes" id="UP000256542"/>
    </source>
</evidence>
<keyword evidence="2" id="KW-1185">Reference proteome</keyword>
<gene>
    <name evidence="1" type="ORF">DFP81_104165</name>
</gene>
<comment type="caution">
    <text evidence="1">The sequence shown here is derived from an EMBL/GenBank/DDBJ whole genome shotgun (WGS) entry which is preliminary data.</text>
</comment>
<reference evidence="1 2" key="1">
    <citation type="submission" date="2018-08" db="EMBL/GenBank/DDBJ databases">
        <title>Genomic Encyclopedia of Type Strains, Phase III (KMG-III): the genomes of soil and plant-associated and newly described type strains.</title>
        <authorList>
            <person name="Whitman W."/>
        </authorList>
    </citation>
    <scope>NUCLEOTIDE SEQUENCE [LARGE SCALE GENOMIC DNA]</scope>
    <source>
        <strain evidence="1 2">CECT 7375</strain>
    </source>
</reference>
<sequence length="87" mass="10044">MIVRLIVFIAIFAIGWWLYRQVVAFQRTKLSNKPDSAANNAQPKNQENMVRCKQCNIHIPKSHAIHDQDANAFCSKEHLQAFHKESP</sequence>
<proteinExistence type="predicted"/>
<protein>
    <recommendedName>
        <fullName evidence="3">TRASH domain-containing protein</fullName>
    </recommendedName>
</protein>
<dbReference type="Proteomes" id="UP000256542">
    <property type="component" value="Unassembled WGS sequence"/>
</dbReference>
<organism evidence="1 2">
    <name type="scientific">Marinomonas pollencensis</name>
    <dbReference type="NCBI Taxonomy" id="491954"/>
    <lineage>
        <taxon>Bacteria</taxon>
        <taxon>Pseudomonadati</taxon>
        <taxon>Pseudomonadota</taxon>
        <taxon>Gammaproteobacteria</taxon>
        <taxon>Oceanospirillales</taxon>
        <taxon>Oceanospirillaceae</taxon>
        <taxon>Marinomonas</taxon>
    </lineage>
</organism>
<evidence type="ECO:0008006" key="3">
    <source>
        <dbReference type="Google" id="ProtNLM"/>
    </source>
</evidence>
<dbReference type="NCBIfam" id="NF041023">
    <property type="entry name" value="PP0621_fam"/>
    <property type="match status" value="1"/>
</dbReference>
<evidence type="ECO:0000313" key="1">
    <source>
        <dbReference type="EMBL" id="REG84286.1"/>
    </source>
</evidence>
<dbReference type="InterPro" id="IPR049708">
    <property type="entry name" value="PP0621-like"/>
</dbReference>